<proteinExistence type="predicted"/>
<reference evidence="1" key="1">
    <citation type="journal article" date="2014" name="Front. Microbiol.">
        <title>High frequency of phylogenetically diverse reductive dehalogenase-homologous genes in deep subseafloor sedimentary metagenomes.</title>
        <authorList>
            <person name="Kawai M."/>
            <person name="Futagami T."/>
            <person name="Toyoda A."/>
            <person name="Takaki Y."/>
            <person name="Nishi S."/>
            <person name="Hori S."/>
            <person name="Arai W."/>
            <person name="Tsubouchi T."/>
            <person name="Morono Y."/>
            <person name="Uchiyama I."/>
            <person name="Ito T."/>
            <person name="Fujiyama A."/>
            <person name="Inagaki F."/>
            <person name="Takami H."/>
        </authorList>
    </citation>
    <scope>NUCLEOTIDE SEQUENCE</scope>
    <source>
        <strain evidence="1">Expedition CK06-06</strain>
    </source>
</reference>
<accession>X0TDL1</accession>
<name>X0TDL1_9ZZZZ</name>
<feature type="non-terminal residue" evidence="1">
    <location>
        <position position="48"/>
    </location>
</feature>
<gene>
    <name evidence="1" type="ORF">S01H1_02267</name>
</gene>
<comment type="caution">
    <text evidence="1">The sequence shown here is derived from an EMBL/GenBank/DDBJ whole genome shotgun (WGS) entry which is preliminary data.</text>
</comment>
<dbReference type="AlphaFoldDB" id="X0TDL1"/>
<organism evidence="1">
    <name type="scientific">marine sediment metagenome</name>
    <dbReference type="NCBI Taxonomy" id="412755"/>
    <lineage>
        <taxon>unclassified sequences</taxon>
        <taxon>metagenomes</taxon>
        <taxon>ecological metagenomes</taxon>
    </lineage>
</organism>
<protein>
    <submittedName>
        <fullName evidence="1">Uncharacterized protein</fullName>
    </submittedName>
</protein>
<evidence type="ECO:0000313" key="1">
    <source>
        <dbReference type="EMBL" id="GAF85391.1"/>
    </source>
</evidence>
<dbReference type="EMBL" id="BARS01001072">
    <property type="protein sequence ID" value="GAF85391.1"/>
    <property type="molecule type" value="Genomic_DNA"/>
</dbReference>
<sequence length="48" mass="5469">MSRESAITRAEHFFDNGSLFELLAGRIAHPTGSQNKDVKIEMRTYLTE</sequence>